<dbReference type="PANTHER" id="PTHR35936:SF34">
    <property type="entry name" value="ABC TRANSPORTER EXTRACELLULAR-BINDING PROTEIN YCKB-RELATED"/>
    <property type="match status" value="1"/>
</dbReference>
<dbReference type="Proteomes" id="UP001519292">
    <property type="component" value="Unassembled WGS sequence"/>
</dbReference>
<evidence type="ECO:0000256" key="2">
    <source>
        <dbReference type="SAM" id="SignalP"/>
    </source>
</evidence>
<reference evidence="4 5" key="1">
    <citation type="submission" date="2021-03" db="EMBL/GenBank/DDBJ databases">
        <title>Genomic Encyclopedia of Type Strains, Phase IV (KMG-IV): sequencing the most valuable type-strain genomes for metagenomic binning, comparative biology and taxonomic classification.</title>
        <authorList>
            <person name="Goeker M."/>
        </authorList>
    </citation>
    <scope>NUCLEOTIDE SEQUENCE [LARGE SCALE GENOMIC DNA]</scope>
    <source>
        <strain evidence="4 5">DSM 101872</strain>
    </source>
</reference>
<keyword evidence="1 2" id="KW-0732">Signal</keyword>
<organism evidence="4 5">
    <name type="scientific">Lactobacillus colini</name>
    <dbReference type="NCBI Taxonomy" id="1819254"/>
    <lineage>
        <taxon>Bacteria</taxon>
        <taxon>Bacillati</taxon>
        <taxon>Bacillota</taxon>
        <taxon>Bacilli</taxon>
        <taxon>Lactobacillales</taxon>
        <taxon>Lactobacillaceae</taxon>
        <taxon>Lactobacillus</taxon>
    </lineage>
</organism>
<dbReference type="SUPFAM" id="SSF53850">
    <property type="entry name" value="Periplasmic binding protein-like II"/>
    <property type="match status" value="1"/>
</dbReference>
<sequence>MMKKINTVLLFLMIFLVSTGCQNLQKKANTQDTWSRIEHKKKIVIGLDDSFVPMGFETKAGKLVGYDIDLAKAVFKLYGIKADFQTIDWSMKETELRNGTIDLIWNGYSKTAERAKKVAFSTPYLKNRQVLVVKKDSGITNFAGMKTKNLGLQTGSTAQTWYDGKQNILKAKSSVLYDTIPNEFLDLNAGRIQGIFLDEVYANYYIPRQKDSSSYRVIINNQVPADYFAVGMRKGDKTLKNKIDQAFIRLKKDGQLAKINKKWFGKAKLTVVQ</sequence>
<evidence type="ECO:0000313" key="5">
    <source>
        <dbReference type="Proteomes" id="UP001519292"/>
    </source>
</evidence>
<dbReference type="Gene3D" id="3.40.190.10">
    <property type="entry name" value="Periplasmic binding protein-like II"/>
    <property type="match status" value="2"/>
</dbReference>
<evidence type="ECO:0000259" key="3">
    <source>
        <dbReference type="SMART" id="SM00062"/>
    </source>
</evidence>
<dbReference type="SMART" id="SM00062">
    <property type="entry name" value="PBPb"/>
    <property type="match status" value="1"/>
</dbReference>
<dbReference type="InterPro" id="IPR001638">
    <property type="entry name" value="Solute-binding_3/MltF_N"/>
</dbReference>
<evidence type="ECO:0000256" key="1">
    <source>
        <dbReference type="ARBA" id="ARBA00022729"/>
    </source>
</evidence>
<proteinExistence type="predicted"/>
<dbReference type="CDD" id="cd00996">
    <property type="entry name" value="PBP2_AatB_like"/>
    <property type="match status" value="1"/>
</dbReference>
<feature type="signal peptide" evidence="2">
    <location>
        <begin position="1"/>
        <end position="23"/>
    </location>
</feature>
<protein>
    <submittedName>
        <fullName evidence="4">Polar amino acid transport system substrate-binding protein</fullName>
    </submittedName>
</protein>
<name>A0ABS4MEH0_9LACO</name>
<dbReference type="Pfam" id="PF00497">
    <property type="entry name" value="SBP_bac_3"/>
    <property type="match status" value="1"/>
</dbReference>
<dbReference type="PROSITE" id="PS51257">
    <property type="entry name" value="PROKAR_LIPOPROTEIN"/>
    <property type="match status" value="1"/>
</dbReference>
<keyword evidence="5" id="KW-1185">Reference proteome</keyword>
<evidence type="ECO:0000313" key="4">
    <source>
        <dbReference type="EMBL" id="MBP2058083.1"/>
    </source>
</evidence>
<comment type="caution">
    <text evidence="4">The sequence shown here is derived from an EMBL/GenBank/DDBJ whole genome shotgun (WGS) entry which is preliminary data.</text>
</comment>
<feature type="domain" description="Solute-binding protein family 3/N-terminal" evidence="3">
    <location>
        <begin position="42"/>
        <end position="267"/>
    </location>
</feature>
<dbReference type="PANTHER" id="PTHR35936">
    <property type="entry name" value="MEMBRANE-BOUND LYTIC MUREIN TRANSGLYCOSYLASE F"/>
    <property type="match status" value="1"/>
</dbReference>
<dbReference type="EMBL" id="JAGGLU010000006">
    <property type="protein sequence ID" value="MBP2058083.1"/>
    <property type="molecule type" value="Genomic_DNA"/>
</dbReference>
<feature type="chain" id="PRO_5046778275" evidence="2">
    <location>
        <begin position="24"/>
        <end position="273"/>
    </location>
</feature>
<accession>A0ABS4MEH0</accession>
<gene>
    <name evidence="4" type="ORF">J2Z60_001260</name>
</gene>
<dbReference type="RefSeq" id="WP_425352226.1">
    <property type="nucleotide sequence ID" value="NZ_JAGGLU010000006.1"/>
</dbReference>